<dbReference type="Gene3D" id="3.30.70.270">
    <property type="match status" value="1"/>
</dbReference>
<name>A0A6J4Q989_9ACTN</name>
<sequence>GLGAAGAVAAWRLQRARAERALEGERERAAALSVVDDLTGCFNTHGVELLGDHVLQLVRRQSGAMHCAVIEVEGLAPVLDALGASAVEEVLVAVSEALRGATRGSDVVGRSGEVTFVVVGPGTGMGALDLERRLRGSLLQAPPLSLREWPCTVLVGVGQLQPWDSGGVPELVAKADEDLGLRRALRAPAVDPQPSSPVSDPRA</sequence>
<feature type="region of interest" description="Disordered" evidence="1">
    <location>
        <begin position="183"/>
        <end position="203"/>
    </location>
</feature>
<dbReference type="SUPFAM" id="SSF55073">
    <property type="entry name" value="Nucleotide cyclase"/>
    <property type="match status" value="1"/>
</dbReference>
<dbReference type="SMART" id="SM00267">
    <property type="entry name" value="GGDEF"/>
    <property type="match status" value="1"/>
</dbReference>
<reference evidence="3" key="1">
    <citation type="submission" date="2020-02" db="EMBL/GenBank/DDBJ databases">
        <authorList>
            <person name="Meier V. D."/>
        </authorList>
    </citation>
    <scope>NUCLEOTIDE SEQUENCE</scope>
    <source>
        <strain evidence="3">AVDCRST_MAG35</strain>
    </source>
</reference>
<protein>
    <recommendedName>
        <fullName evidence="2">GGDEF domain-containing protein</fullName>
    </recommendedName>
</protein>
<evidence type="ECO:0000256" key="1">
    <source>
        <dbReference type="SAM" id="MobiDB-lite"/>
    </source>
</evidence>
<dbReference type="AlphaFoldDB" id="A0A6J4Q989"/>
<proteinExistence type="predicted"/>
<dbReference type="EMBL" id="CADCUY010000550">
    <property type="protein sequence ID" value="CAA9434006.1"/>
    <property type="molecule type" value="Genomic_DNA"/>
</dbReference>
<dbReference type="PANTHER" id="PTHR45138">
    <property type="entry name" value="REGULATORY COMPONENTS OF SENSORY TRANSDUCTION SYSTEM"/>
    <property type="match status" value="1"/>
</dbReference>
<dbReference type="InterPro" id="IPR050469">
    <property type="entry name" value="Diguanylate_Cyclase"/>
</dbReference>
<gene>
    <name evidence="3" type="ORF">AVDCRST_MAG35-2792</name>
</gene>
<feature type="domain" description="GGDEF" evidence="2">
    <location>
        <begin position="22"/>
        <end position="195"/>
    </location>
</feature>
<dbReference type="NCBIfam" id="TIGR00254">
    <property type="entry name" value="GGDEF"/>
    <property type="match status" value="1"/>
</dbReference>
<dbReference type="GO" id="GO:0052621">
    <property type="term" value="F:diguanylate cyclase activity"/>
    <property type="evidence" value="ECO:0007669"/>
    <property type="project" value="TreeGrafter"/>
</dbReference>
<dbReference type="InterPro" id="IPR029787">
    <property type="entry name" value="Nucleotide_cyclase"/>
</dbReference>
<dbReference type="PANTHER" id="PTHR45138:SF9">
    <property type="entry name" value="DIGUANYLATE CYCLASE DGCM-RELATED"/>
    <property type="match status" value="1"/>
</dbReference>
<accession>A0A6J4Q989</accession>
<dbReference type="InterPro" id="IPR043128">
    <property type="entry name" value="Rev_trsase/Diguanyl_cyclase"/>
</dbReference>
<dbReference type="Pfam" id="PF00990">
    <property type="entry name" value="GGDEF"/>
    <property type="match status" value="1"/>
</dbReference>
<organism evidence="3">
    <name type="scientific">uncultured Quadrisphaera sp</name>
    <dbReference type="NCBI Taxonomy" id="904978"/>
    <lineage>
        <taxon>Bacteria</taxon>
        <taxon>Bacillati</taxon>
        <taxon>Actinomycetota</taxon>
        <taxon>Actinomycetes</taxon>
        <taxon>Kineosporiales</taxon>
        <taxon>Kineosporiaceae</taxon>
        <taxon>Quadrisphaera</taxon>
        <taxon>environmental samples</taxon>
    </lineage>
</organism>
<feature type="compositionally biased region" description="Low complexity" evidence="1">
    <location>
        <begin position="187"/>
        <end position="203"/>
    </location>
</feature>
<evidence type="ECO:0000313" key="3">
    <source>
        <dbReference type="EMBL" id="CAA9434006.1"/>
    </source>
</evidence>
<feature type="non-terminal residue" evidence="3">
    <location>
        <position position="1"/>
    </location>
</feature>
<dbReference type="InterPro" id="IPR000160">
    <property type="entry name" value="GGDEF_dom"/>
</dbReference>
<evidence type="ECO:0000259" key="2">
    <source>
        <dbReference type="SMART" id="SM00267"/>
    </source>
</evidence>